<keyword evidence="2" id="KW-0949">S-adenosyl-L-methionine</keyword>
<reference evidence="7" key="1">
    <citation type="submission" date="2022-12" db="EMBL/GenBank/DDBJ databases">
        <title>Reference genome sequencing for broad-spectrum identification of bacterial and archaeal isolates by mass spectrometry.</title>
        <authorList>
            <person name="Sekiguchi Y."/>
            <person name="Tourlousse D.M."/>
        </authorList>
    </citation>
    <scope>NUCLEOTIDE SEQUENCE</scope>
    <source>
        <strain evidence="7">H2</strain>
    </source>
</reference>
<gene>
    <name evidence="7" type="ORF">GHYDROH2_33070</name>
</gene>
<dbReference type="RefSeq" id="WP_214184639.1">
    <property type="nucleotide sequence ID" value="NZ_BSDS01000002.1"/>
</dbReference>
<keyword evidence="8" id="KW-1185">Reference proteome</keyword>
<dbReference type="InterPro" id="IPR024521">
    <property type="entry name" value="ArsS-like_C"/>
</dbReference>
<dbReference type="InterPro" id="IPR058240">
    <property type="entry name" value="rSAM_sf"/>
</dbReference>
<organism evidence="7 8">
    <name type="scientific">Geobacter hydrogenophilus</name>
    <dbReference type="NCBI Taxonomy" id="40983"/>
    <lineage>
        <taxon>Bacteria</taxon>
        <taxon>Pseudomonadati</taxon>
        <taxon>Thermodesulfobacteriota</taxon>
        <taxon>Desulfuromonadia</taxon>
        <taxon>Geobacterales</taxon>
        <taxon>Geobacteraceae</taxon>
        <taxon>Geobacter</taxon>
    </lineage>
</organism>
<dbReference type="Gene3D" id="3.20.20.70">
    <property type="entry name" value="Aldolase class I"/>
    <property type="match status" value="1"/>
</dbReference>
<comment type="caution">
    <text evidence="7">The sequence shown here is derived from an EMBL/GenBank/DDBJ whole genome shotgun (WGS) entry which is preliminary data.</text>
</comment>
<dbReference type="Proteomes" id="UP001144352">
    <property type="component" value="Unassembled WGS sequence"/>
</dbReference>
<comment type="cofactor">
    <cofactor evidence="1">
        <name>[4Fe-4S] cluster</name>
        <dbReference type="ChEBI" id="CHEBI:49883"/>
    </cofactor>
</comment>
<sequence length="318" mass="35283">MVAAFKERLREIDPMYITFEGLQTLQVNLGNLCNLSCAHCHVSASPAGDRIMGPEVMEKIVGLLTRRAGITLDITGGCPEMTPHFRALVEGTRGCSPRRMVRSNLTIMTEPGMEWLPEFYREEELVVIASLPCYQEENVERQRGTGVFARSIEALRILNGMGYGDTLELNLVYNPGGPFIPGSQRELEEAYKAELLTRYGIRFNNLYTIANAPIGRFREYLEAKGAYERYLAMLATRFNPEAARNIMCRTLVSVDWKGFLYNCDFNQAVGLPITSSNGEILKIDDLEEAAATGAELFLAQHCYCCTAGEGSSCTGALS</sequence>
<feature type="domain" description="Arsenosugar biosynthesis radical SAM protein ArsS-like C-terminal" evidence="6">
    <location>
        <begin position="180"/>
        <end position="316"/>
    </location>
</feature>
<dbReference type="PANTHER" id="PTHR43728">
    <property type="entry name" value="SLR0304 PROTEIN"/>
    <property type="match status" value="1"/>
</dbReference>
<protein>
    <submittedName>
        <fullName evidence="7">Radical SAM/Cys-rich domain protein</fullName>
    </submittedName>
</protein>
<keyword evidence="4" id="KW-0408">Iron</keyword>
<evidence type="ECO:0000256" key="1">
    <source>
        <dbReference type="ARBA" id="ARBA00001966"/>
    </source>
</evidence>
<evidence type="ECO:0000313" key="7">
    <source>
        <dbReference type="EMBL" id="GLI39806.1"/>
    </source>
</evidence>
<evidence type="ECO:0000256" key="5">
    <source>
        <dbReference type="ARBA" id="ARBA00023014"/>
    </source>
</evidence>
<evidence type="ECO:0000259" key="6">
    <source>
        <dbReference type="Pfam" id="PF12345"/>
    </source>
</evidence>
<dbReference type="SUPFAM" id="SSF102114">
    <property type="entry name" value="Radical SAM enzymes"/>
    <property type="match status" value="1"/>
</dbReference>
<dbReference type="InterPro" id="IPR026351">
    <property type="entry name" value="rSAM_ArsS-like"/>
</dbReference>
<dbReference type="EMBL" id="BSDS01000002">
    <property type="protein sequence ID" value="GLI39806.1"/>
    <property type="molecule type" value="Genomic_DNA"/>
</dbReference>
<dbReference type="SFLD" id="SFLDS00029">
    <property type="entry name" value="Radical_SAM"/>
    <property type="match status" value="1"/>
</dbReference>
<evidence type="ECO:0000313" key="8">
    <source>
        <dbReference type="Proteomes" id="UP001144352"/>
    </source>
</evidence>
<evidence type="ECO:0000256" key="2">
    <source>
        <dbReference type="ARBA" id="ARBA00022691"/>
    </source>
</evidence>
<dbReference type="PANTHER" id="PTHR43728:SF1">
    <property type="entry name" value="FE-S OXIDOREDUCTASE"/>
    <property type="match status" value="1"/>
</dbReference>
<dbReference type="NCBIfam" id="TIGR04167">
    <property type="entry name" value="rSAM_SeCys"/>
    <property type="match status" value="1"/>
</dbReference>
<dbReference type="InterPro" id="IPR007197">
    <property type="entry name" value="rSAM"/>
</dbReference>
<dbReference type="GO" id="GO:0003824">
    <property type="term" value="F:catalytic activity"/>
    <property type="evidence" value="ECO:0007669"/>
    <property type="project" value="InterPro"/>
</dbReference>
<proteinExistence type="predicted"/>
<dbReference type="Pfam" id="PF12345">
    <property type="entry name" value="DUF3641"/>
    <property type="match status" value="1"/>
</dbReference>
<dbReference type="GO" id="GO:0046872">
    <property type="term" value="F:metal ion binding"/>
    <property type="evidence" value="ECO:0007669"/>
    <property type="project" value="UniProtKB-KW"/>
</dbReference>
<evidence type="ECO:0000256" key="3">
    <source>
        <dbReference type="ARBA" id="ARBA00022723"/>
    </source>
</evidence>
<keyword evidence="3" id="KW-0479">Metal-binding</keyword>
<dbReference type="GO" id="GO:0051536">
    <property type="term" value="F:iron-sulfur cluster binding"/>
    <property type="evidence" value="ECO:0007669"/>
    <property type="project" value="UniProtKB-KW"/>
</dbReference>
<name>A0A9W6G3K5_9BACT</name>
<dbReference type="AlphaFoldDB" id="A0A9W6G3K5"/>
<evidence type="ECO:0000256" key="4">
    <source>
        <dbReference type="ARBA" id="ARBA00023004"/>
    </source>
</evidence>
<dbReference type="CDD" id="cd01335">
    <property type="entry name" value="Radical_SAM"/>
    <property type="match status" value="1"/>
</dbReference>
<dbReference type="InterPro" id="IPR013785">
    <property type="entry name" value="Aldolase_TIM"/>
</dbReference>
<keyword evidence="5" id="KW-0411">Iron-sulfur</keyword>
<accession>A0A9W6G3K5</accession>